<sequence>MIQSPGHQARTSRPKQSFYSHDVFRTACFFCRPRMYAHKVPKPQATAASQGGSLGGLSVLTNTRPVDRLRFQSMLVFKQFDSDGDGKLALEELDQYAAYSAERFGPAAEQFAPLYEKLRAEAALAPSGCIDVESFIELVRGQVKLASNNTSFPRSVFNDTELNRLGWDSALSPTEVAAVLAIFRLLDFNLDNYVKLEDLRKAQGIERELVADKLEDADTNEDGFLSFKDFLTSYARERPVILNMVVLLAHTALFWFILNLPMLDIPVKAVLCLGVLLKPQFVTAPVIKLYQILRTVVDRARAEIEMAGDRGRGATA</sequence>
<dbReference type="SUPFAM" id="SSF47473">
    <property type="entry name" value="EF-hand"/>
    <property type="match status" value="1"/>
</dbReference>
<dbReference type="EMBL" id="BSDZ01000101">
    <property type="protein sequence ID" value="GLI71009.1"/>
    <property type="molecule type" value="Genomic_DNA"/>
</dbReference>
<dbReference type="Gene3D" id="1.10.238.10">
    <property type="entry name" value="EF-hand"/>
    <property type="match status" value="1"/>
</dbReference>
<dbReference type="Proteomes" id="UP001165090">
    <property type="component" value="Unassembled WGS sequence"/>
</dbReference>
<dbReference type="PROSITE" id="PS50222">
    <property type="entry name" value="EF_HAND_2"/>
    <property type="match status" value="1"/>
</dbReference>
<evidence type="ECO:0000313" key="5">
    <source>
        <dbReference type="Proteomes" id="UP001165090"/>
    </source>
</evidence>
<reference evidence="4 5" key="1">
    <citation type="journal article" date="2023" name="IScience">
        <title>Expanded male sex-determining region conserved during the evolution of homothallism in the green alga Volvox.</title>
        <authorList>
            <person name="Yamamoto K."/>
            <person name="Matsuzaki R."/>
            <person name="Mahakham W."/>
            <person name="Heman W."/>
            <person name="Sekimoto H."/>
            <person name="Kawachi M."/>
            <person name="Minakuchi Y."/>
            <person name="Toyoda A."/>
            <person name="Nozaki H."/>
        </authorList>
    </citation>
    <scope>NUCLEOTIDE SEQUENCE [LARGE SCALE GENOMIC DNA]</scope>
    <source>
        <strain evidence="4 5">NIES-4468</strain>
    </source>
</reference>
<feature type="domain" description="EF-hand" evidence="3">
    <location>
        <begin position="76"/>
        <end position="103"/>
    </location>
</feature>
<name>A0ABQ5SMJ7_9CHLO</name>
<comment type="caution">
    <text evidence="4">The sequence shown here is derived from an EMBL/GenBank/DDBJ whole genome shotgun (WGS) entry which is preliminary data.</text>
</comment>
<keyword evidence="1" id="KW-0106">Calcium</keyword>
<keyword evidence="2" id="KW-0472">Membrane</keyword>
<evidence type="ECO:0000259" key="3">
    <source>
        <dbReference type="PROSITE" id="PS50222"/>
    </source>
</evidence>
<keyword evidence="2" id="KW-1133">Transmembrane helix</keyword>
<keyword evidence="5" id="KW-1185">Reference proteome</keyword>
<dbReference type="InterPro" id="IPR011992">
    <property type="entry name" value="EF-hand-dom_pair"/>
</dbReference>
<evidence type="ECO:0000256" key="2">
    <source>
        <dbReference type="SAM" id="Phobius"/>
    </source>
</evidence>
<dbReference type="InterPro" id="IPR018247">
    <property type="entry name" value="EF_Hand_1_Ca_BS"/>
</dbReference>
<dbReference type="PROSITE" id="PS00018">
    <property type="entry name" value="EF_HAND_1"/>
    <property type="match status" value="2"/>
</dbReference>
<accession>A0ABQ5SMJ7</accession>
<organism evidence="4 5">
    <name type="scientific">Volvox africanus</name>
    <dbReference type="NCBI Taxonomy" id="51714"/>
    <lineage>
        <taxon>Eukaryota</taxon>
        <taxon>Viridiplantae</taxon>
        <taxon>Chlorophyta</taxon>
        <taxon>core chlorophytes</taxon>
        <taxon>Chlorophyceae</taxon>
        <taxon>CS clade</taxon>
        <taxon>Chlamydomonadales</taxon>
        <taxon>Volvocaceae</taxon>
        <taxon>Volvox</taxon>
    </lineage>
</organism>
<gene>
    <name evidence="4" type="ORF">VaNZ11_016125</name>
</gene>
<protein>
    <recommendedName>
        <fullName evidence="3">EF-hand domain-containing protein</fullName>
    </recommendedName>
</protein>
<keyword evidence="2" id="KW-0812">Transmembrane</keyword>
<evidence type="ECO:0000313" key="4">
    <source>
        <dbReference type="EMBL" id="GLI71009.1"/>
    </source>
</evidence>
<proteinExistence type="predicted"/>
<dbReference type="InterPro" id="IPR002048">
    <property type="entry name" value="EF_hand_dom"/>
</dbReference>
<feature type="transmembrane region" description="Helical" evidence="2">
    <location>
        <begin position="240"/>
        <end position="258"/>
    </location>
</feature>
<evidence type="ECO:0000256" key="1">
    <source>
        <dbReference type="ARBA" id="ARBA00022837"/>
    </source>
</evidence>